<evidence type="ECO:0000256" key="1">
    <source>
        <dbReference type="SAM" id="MobiDB-lite"/>
    </source>
</evidence>
<proteinExistence type="predicted"/>
<reference evidence="2 3" key="1">
    <citation type="submission" date="2021-12" db="EMBL/GenBank/DDBJ databases">
        <title>Discovery of the Pendulisporaceae a myxobacterial family with distinct sporulation behavior and unique specialized metabolism.</title>
        <authorList>
            <person name="Garcia R."/>
            <person name="Popoff A."/>
            <person name="Bader C.D."/>
            <person name="Loehr J."/>
            <person name="Walesch S."/>
            <person name="Walt C."/>
            <person name="Boldt J."/>
            <person name="Bunk B."/>
            <person name="Haeckl F.J.F.P.J."/>
            <person name="Gunesch A.P."/>
            <person name="Birkelbach J."/>
            <person name="Nuebel U."/>
            <person name="Pietschmann T."/>
            <person name="Bach T."/>
            <person name="Mueller R."/>
        </authorList>
    </citation>
    <scope>NUCLEOTIDE SEQUENCE [LARGE SCALE GENOMIC DNA]</scope>
    <source>
        <strain evidence="2 3">MSr11954</strain>
    </source>
</reference>
<evidence type="ECO:0008006" key="4">
    <source>
        <dbReference type="Google" id="ProtNLM"/>
    </source>
</evidence>
<feature type="compositionally biased region" description="Low complexity" evidence="1">
    <location>
        <begin position="68"/>
        <end position="81"/>
    </location>
</feature>
<accession>A0ABZ2LRI4</accession>
<gene>
    <name evidence="2" type="ORF">LZC94_28440</name>
</gene>
<keyword evidence="3" id="KW-1185">Reference proteome</keyword>
<evidence type="ECO:0000313" key="2">
    <source>
        <dbReference type="EMBL" id="WXB11775.1"/>
    </source>
</evidence>
<evidence type="ECO:0000313" key="3">
    <source>
        <dbReference type="Proteomes" id="UP001370348"/>
    </source>
</evidence>
<dbReference type="EMBL" id="CP089984">
    <property type="protein sequence ID" value="WXB11775.1"/>
    <property type="molecule type" value="Genomic_DNA"/>
</dbReference>
<name>A0ABZ2LRI4_9BACT</name>
<organism evidence="2 3">
    <name type="scientific">Pendulispora albinea</name>
    <dbReference type="NCBI Taxonomy" id="2741071"/>
    <lineage>
        <taxon>Bacteria</taxon>
        <taxon>Pseudomonadati</taxon>
        <taxon>Myxococcota</taxon>
        <taxon>Myxococcia</taxon>
        <taxon>Myxococcales</taxon>
        <taxon>Sorangiineae</taxon>
        <taxon>Pendulisporaceae</taxon>
        <taxon>Pendulispora</taxon>
    </lineage>
</organism>
<feature type="region of interest" description="Disordered" evidence="1">
    <location>
        <begin position="59"/>
        <end position="81"/>
    </location>
</feature>
<dbReference type="Proteomes" id="UP001370348">
    <property type="component" value="Chromosome"/>
</dbReference>
<sequence>MPRARSENAIQITLRVEPEWLPRADAVARELGRPGFFVTRTSVIRMAMVQGLEQLERTAGVTDEEPAPEILPAPAEIARDP</sequence>
<dbReference type="RefSeq" id="WP_394821395.1">
    <property type="nucleotide sequence ID" value="NZ_CP089984.1"/>
</dbReference>
<protein>
    <recommendedName>
        <fullName evidence="4">CopG family transcriptional regulator</fullName>
    </recommendedName>
</protein>